<dbReference type="Proteomes" id="UP000765509">
    <property type="component" value="Unassembled WGS sequence"/>
</dbReference>
<evidence type="ECO:0000313" key="2">
    <source>
        <dbReference type="Proteomes" id="UP000765509"/>
    </source>
</evidence>
<organism evidence="1 2">
    <name type="scientific">Austropuccinia psidii MF-1</name>
    <dbReference type="NCBI Taxonomy" id="1389203"/>
    <lineage>
        <taxon>Eukaryota</taxon>
        <taxon>Fungi</taxon>
        <taxon>Dikarya</taxon>
        <taxon>Basidiomycota</taxon>
        <taxon>Pucciniomycotina</taxon>
        <taxon>Pucciniomycetes</taxon>
        <taxon>Pucciniales</taxon>
        <taxon>Sphaerophragmiaceae</taxon>
        <taxon>Austropuccinia</taxon>
    </lineage>
</organism>
<keyword evidence="2" id="KW-1185">Reference proteome</keyword>
<sequence>MCGLAQTHANRTRQTSSGDTFERVARRLNEASKLKYGSYCKDSSVGYFIGMEGVGFCLEKEASNWTYMGLWRPSNKKRALTPVTFGRIVCGIRSDPCSIGSGNKEYWYNELLKLQELRC</sequence>
<accession>A0A9Q3GCB6</accession>
<comment type="caution">
    <text evidence="1">The sequence shown here is derived from an EMBL/GenBank/DDBJ whole genome shotgun (WGS) entry which is preliminary data.</text>
</comment>
<proteinExistence type="predicted"/>
<name>A0A9Q3GCB6_9BASI</name>
<dbReference type="AlphaFoldDB" id="A0A9Q3GCB6"/>
<evidence type="ECO:0000313" key="1">
    <source>
        <dbReference type="EMBL" id="MBW0460992.1"/>
    </source>
</evidence>
<protein>
    <submittedName>
        <fullName evidence="1">Uncharacterized protein</fullName>
    </submittedName>
</protein>
<reference evidence="1" key="1">
    <citation type="submission" date="2021-03" db="EMBL/GenBank/DDBJ databases">
        <title>Draft genome sequence of rust myrtle Austropuccinia psidii MF-1, a brazilian biotype.</title>
        <authorList>
            <person name="Quecine M.C."/>
            <person name="Pachon D.M.R."/>
            <person name="Bonatelli M.L."/>
            <person name="Correr F.H."/>
            <person name="Franceschini L.M."/>
            <person name="Leite T.F."/>
            <person name="Margarido G.R.A."/>
            <person name="Almeida C.A."/>
            <person name="Ferrarezi J.A."/>
            <person name="Labate C.A."/>
        </authorList>
    </citation>
    <scope>NUCLEOTIDE SEQUENCE</scope>
    <source>
        <strain evidence="1">MF-1</strain>
    </source>
</reference>
<dbReference type="EMBL" id="AVOT02000090">
    <property type="protein sequence ID" value="MBW0460992.1"/>
    <property type="molecule type" value="Genomic_DNA"/>
</dbReference>
<gene>
    <name evidence="1" type="ORF">O181_000707</name>
</gene>